<name>A0A6A6HML2_VIRVR</name>
<keyword evidence="2 4" id="KW-0808">Transferase</keyword>
<evidence type="ECO:0000259" key="6">
    <source>
        <dbReference type="Pfam" id="PF01323"/>
    </source>
</evidence>
<evidence type="ECO:0000256" key="5">
    <source>
        <dbReference type="PIRSR" id="PIRSR006386-1"/>
    </source>
</evidence>
<dbReference type="InterPro" id="IPR014440">
    <property type="entry name" value="HCCAis_GSTk"/>
</dbReference>
<dbReference type="InterPro" id="IPR051924">
    <property type="entry name" value="GST_Kappa/NadH"/>
</dbReference>
<dbReference type="InterPro" id="IPR036249">
    <property type="entry name" value="Thioredoxin-like_sf"/>
</dbReference>
<dbReference type="GO" id="GO:0006749">
    <property type="term" value="P:glutathione metabolic process"/>
    <property type="evidence" value="ECO:0007669"/>
    <property type="project" value="TreeGrafter"/>
</dbReference>
<dbReference type="Proteomes" id="UP000800092">
    <property type="component" value="Unassembled WGS sequence"/>
</dbReference>
<dbReference type="OrthoDB" id="4664297at2759"/>
<comment type="catalytic activity">
    <reaction evidence="3 4">
        <text>RX + glutathione = an S-substituted glutathione + a halide anion + H(+)</text>
        <dbReference type="Rhea" id="RHEA:16437"/>
        <dbReference type="ChEBI" id="CHEBI:15378"/>
        <dbReference type="ChEBI" id="CHEBI:16042"/>
        <dbReference type="ChEBI" id="CHEBI:17792"/>
        <dbReference type="ChEBI" id="CHEBI:57925"/>
        <dbReference type="ChEBI" id="CHEBI:90779"/>
        <dbReference type="EC" id="2.5.1.18"/>
    </reaction>
</comment>
<feature type="active site" description="Nucleophile" evidence="5">
    <location>
        <position position="14"/>
    </location>
</feature>
<dbReference type="GO" id="GO:0005777">
    <property type="term" value="C:peroxisome"/>
    <property type="evidence" value="ECO:0007669"/>
    <property type="project" value="TreeGrafter"/>
</dbReference>
<evidence type="ECO:0000313" key="7">
    <source>
        <dbReference type="EMBL" id="KAF2239365.1"/>
    </source>
</evidence>
<dbReference type="InterPro" id="IPR001853">
    <property type="entry name" value="DSBA-like_thioredoxin_dom"/>
</dbReference>
<keyword evidence="8" id="KW-1185">Reference proteome</keyword>
<accession>A0A6A6HML2</accession>
<dbReference type="PANTHER" id="PTHR42943">
    <property type="entry name" value="GLUTATHIONE S-TRANSFERASE KAPPA"/>
    <property type="match status" value="1"/>
</dbReference>
<dbReference type="GO" id="GO:0004602">
    <property type="term" value="F:glutathione peroxidase activity"/>
    <property type="evidence" value="ECO:0007669"/>
    <property type="project" value="TreeGrafter"/>
</dbReference>
<dbReference type="SUPFAM" id="SSF52833">
    <property type="entry name" value="Thioredoxin-like"/>
    <property type="match status" value="1"/>
</dbReference>
<sequence>MARPKLTLYLDCVSPFAYMAFYLTRHSPVFKNCDITYIPIFLGGLMKACNNTPPIEIKNKSSYLPVSLRRYSTLFSIPLHPSQPMPTNFPPLTLQLQRTLCGLQIRQPARLGAAFEALYRAFFVEHRSIEKAEVYAAILKEVLGGEEEEVKKVMEGAAAEGKERLKRNTDKALGEGAFGLPWFVATNSEGKKECFFGFDHIGMVVDHLGLIREGQERGWRAML</sequence>
<evidence type="ECO:0000256" key="1">
    <source>
        <dbReference type="ARBA" id="ARBA00006494"/>
    </source>
</evidence>
<dbReference type="AlphaFoldDB" id="A0A6A6HML2"/>
<dbReference type="Pfam" id="PF01323">
    <property type="entry name" value="DSBA"/>
    <property type="match status" value="1"/>
</dbReference>
<evidence type="ECO:0000256" key="3">
    <source>
        <dbReference type="ARBA" id="ARBA00047960"/>
    </source>
</evidence>
<dbReference type="EC" id="2.5.1.18" evidence="4"/>
<dbReference type="EMBL" id="ML991773">
    <property type="protein sequence ID" value="KAF2239365.1"/>
    <property type="molecule type" value="Genomic_DNA"/>
</dbReference>
<dbReference type="GO" id="GO:0004364">
    <property type="term" value="F:glutathione transferase activity"/>
    <property type="evidence" value="ECO:0007669"/>
    <property type="project" value="UniProtKB-UniRule"/>
</dbReference>
<evidence type="ECO:0000313" key="8">
    <source>
        <dbReference type="Proteomes" id="UP000800092"/>
    </source>
</evidence>
<evidence type="ECO:0000256" key="2">
    <source>
        <dbReference type="ARBA" id="ARBA00022679"/>
    </source>
</evidence>
<organism evidence="7 8">
    <name type="scientific">Viridothelium virens</name>
    <name type="common">Speckled blister lichen</name>
    <name type="synonym">Trypethelium virens</name>
    <dbReference type="NCBI Taxonomy" id="1048519"/>
    <lineage>
        <taxon>Eukaryota</taxon>
        <taxon>Fungi</taxon>
        <taxon>Dikarya</taxon>
        <taxon>Ascomycota</taxon>
        <taxon>Pezizomycotina</taxon>
        <taxon>Dothideomycetes</taxon>
        <taxon>Dothideomycetes incertae sedis</taxon>
        <taxon>Trypetheliales</taxon>
        <taxon>Trypetheliaceae</taxon>
        <taxon>Viridothelium</taxon>
    </lineage>
</organism>
<dbReference type="GO" id="GO:0005739">
    <property type="term" value="C:mitochondrion"/>
    <property type="evidence" value="ECO:0007669"/>
    <property type="project" value="TreeGrafter"/>
</dbReference>
<dbReference type="PIRSF" id="PIRSF006386">
    <property type="entry name" value="HCCAis_GSTk"/>
    <property type="match status" value="1"/>
</dbReference>
<dbReference type="Gene3D" id="3.40.30.10">
    <property type="entry name" value="Glutaredoxin"/>
    <property type="match status" value="1"/>
</dbReference>
<proteinExistence type="inferred from homology"/>
<dbReference type="PANTHER" id="PTHR42943:SF2">
    <property type="entry name" value="GLUTATHIONE S-TRANSFERASE KAPPA 1"/>
    <property type="match status" value="1"/>
</dbReference>
<evidence type="ECO:0000256" key="4">
    <source>
        <dbReference type="PIRNR" id="PIRNR006386"/>
    </source>
</evidence>
<comment type="similarity">
    <text evidence="1 4">Belongs to the GST superfamily. Kappa family.</text>
</comment>
<keyword evidence="7" id="KW-0413">Isomerase</keyword>
<dbReference type="GO" id="GO:0016853">
    <property type="term" value="F:isomerase activity"/>
    <property type="evidence" value="ECO:0007669"/>
    <property type="project" value="UniProtKB-KW"/>
</dbReference>
<protein>
    <recommendedName>
        <fullName evidence="4">Glutathione S-transferase kappa</fullName>
        <ecNumber evidence="4">2.5.1.18</ecNumber>
    </recommendedName>
</protein>
<gene>
    <name evidence="7" type="ORF">EV356DRAFT_563442</name>
</gene>
<dbReference type="FunFam" id="3.40.30.10:FF:000096">
    <property type="entry name" value="Glutathione S-transferase kappa"/>
    <property type="match status" value="1"/>
</dbReference>
<reference evidence="7" key="1">
    <citation type="journal article" date="2020" name="Stud. Mycol.">
        <title>101 Dothideomycetes genomes: a test case for predicting lifestyles and emergence of pathogens.</title>
        <authorList>
            <person name="Haridas S."/>
            <person name="Albert R."/>
            <person name="Binder M."/>
            <person name="Bloem J."/>
            <person name="Labutti K."/>
            <person name="Salamov A."/>
            <person name="Andreopoulos B."/>
            <person name="Baker S."/>
            <person name="Barry K."/>
            <person name="Bills G."/>
            <person name="Bluhm B."/>
            <person name="Cannon C."/>
            <person name="Castanera R."/>
            <person name="Culley D."/>
            <person name="Daum C."/>
            <person name="Ezra D."/>
            <person name="Gonzalez J."/>
            <person name="Henrissat B."/>
            <person name="Kuo A."/>
            <person name="Liang C."/>
            <person name="Lipzen A."/>
            <person name="Lutzoni F."/>
            <person name="Magnuson J."/>
            <person name="Mondo S."/>
            <person name="Nolan M."/>
            <person name="Ohm R."/>
            <person name="Pangilinan J."/>
            <person name="Park H.-J."/>
            <person name="Ramirez L."/>
            <person name="Alfaro M."/>
            <person name="Sun H."/>
            <person name="Tritt A."/>
            <person name="Yoshinaga Y."/>
            <person name="Zwiers L.-H."/>
            <person name="Turgeon B."/>
            <person name="Goodwin S."/>
            <person name="Spatafora J."/>
            <person name="Crous P."/>
            <person name="Grigoriev I."/>
        </authorList>
    </citation>
    <scope>NUCLEOTIDE SEQUENCE</scope>
    <source>
        <strain evidence="7">Tuck. ex Michener</strain>
    </source>
</reference>
<feature type="domain" description="DSBA-like thioredoxin" evidence="6">
    <location>
        <begin position="6"/>
        <end position="208"/>
    </location>
</feature>